<dbReference type="CDD" id="cd00202">
    <property type="entry name" value="ZnF_GATA"/>
    <property type="match status" value="1"/>
</dbReference>
<feature type="domain" description="GATA-type" evidence="10">
    <location>
        <begin position="137"/>
        <end position="170"/>
    </location>
</feature>
<keyword evidence="12" id="KW-1185">Reference proteome</keyword>
<protein>
    <recommendedName>
        <fullName evidence="10">GATA-type domain-containing protein</fullName>
    </recommendedName>
</protein>
<feature type="region of interest" description="Disordered" evidence="9">
    <location>
        <begin position="108"/>
        <end position="132"/>
    </location>
</feature>
<dbReference type="InterPro" id="IPR000679">
    <property type="entry name" value="Znf_GATA"/>
</dbReference>
<keyword evidence="1" id="KW-0479">Metal-binding</keyword>
<keyword evidence="2 8" id="KW-0863">Zinc-finger</keyword>
<keyword evidence="4" id="KW-0805">Transcription regulation</keyword>
<dbReference type="GO" id="GO:0003677">
    <property type="term" value="F:DNA binding"/>
    <property type="evidence" value="ECO:0007669"/>
    <property type="project" value="UniProtKB-KW"/>
</dbReference>
<evidence type="ECO:0000256" key="1">
    <source>
        <dbReference type="ARBA" id="ARBA00022723"/>
    </source>
</evidence>
<evidence type="ECO:0000256" key="3">
    <source>
        <dbReference type="ARBA" id="ARBA00022833"/>
    </source>
</evidence>
<sequence length="257" mass="28350">MMHRCSESHGGNMVGPCSCGMMFHGQSNSFSMLFSMPNNHHNKPFDHETAEMYSYAASSPPSYSSVDCTLSLGTPSTRLTNNNDTEKRRSSYVPNFCWDLLQPKHSSDNSYHHQSSHKSSRGNSSNSNSSGGDGLLARRCANCDTTSTPLWRNGPKGPKSLCNACGIRFKKEERRASAAAASNGPSGAPCGGVDTQHMLNSSSWVHHSSQTAQKIPYYGNEFRFIEDDDRDSDNGIPFLSWRLNVTDRPSLVHDFTR</sequence>
<gene>
    <name evidence="11" type="ORF">ACH5RR_011764</name>
</gene>
<evidence type="ECO:0000313" key="12">
    <source>
        <dbReference type="Proteomes" id="UP001630127"/>
    </source>
</evidence>
<reference evidence="11 12" key="1">
    <citation type="submission" date="2024-11" db="EMBL/GenBank/DDBJ databases">
        <title>A near-complete genome assembly of Cinchona calisaya.</title>
        <authorList>
            <person name="Lian D.C."/>
            <person name="Zhao X.W."/>
            <person name="Wei L."/>
        </authorList>
    </citation>
    <scope>NUCLEOTIDE SEQUENCE [LARGE SCALE GENOMIC DNA]</scope>
    <source>
        <tissue evidence="11">Nenye</tissue>
    </source>
</reference>
<dbReference type="SMART" id="SM00401">
    <property type="entry name" value="ZnF_GATA"/>
    <property type="match status" value="1"/>
</dbReference>
<dbReference type="InterPro" id="IPR013088">
    <property type="entry name" value="Znf_NHR/GATA"/>
</dbReference>
<dbReference type="SUPFAM" id="SSF57716">
    <property type="entry name" value="Glucocorticoid receptor-like (DNA-binding domain)"/>
    <property type="match status" value="1"/>
</dbReference>
<keyword evidence="6" id="KW-0804">Transcription</keyword>
<dbReference type="Gene3D" id="3.30.50.10">
    <property type="entry name" value="Erythroid Transcription Factor GATA-1, subunit A"/>
    <property type="match status" value="1"/>
</dbReference>
<evidence type="ECO:0000256" key="9">
    <source>
        <dbReference type="SAM" id="MobiDB-lite"/>
    </source>
</evidence>
<dbReference type="PANTHER" id="PTHR46813">
    <property type="entry name" value="GATA TRANSCRIPTION FACTOR 18"/>
    <property type="match status" value="1"/>
</dbReference>
<comment type="caution">
    <text evidence="11">The sequence shown here is derived from an EMBL/GenBank/DDBJ whole genome shotgun (WGS) entry which is preliminary data.</text>
</comment>
<dbReference type="EMBL" id="JBJUIK010000005">
    <property type="protein sequence ID" value="KAL3527108.1"/>
    <property type="molecule type" value="Genomic_DNA"/>
</dbReference>
<keyword evidence="3" id="KW-0862">Zinc</keyword>
<keyword evidence="5" id="KW-0238">DNA-binding</keyword>
<evidence type="ECO:0000256" key="8">
    <source>
        <dbReference type="PROSITE-ProRule" id="PRU00094"/>
    </source>
</evidence>
<organism evidence="11 12">
    <name type="scientific">Cinchona calisaya</name>
    <dbReference type="NCBI Taxonomy" id="153742"/>
    <lineage>
        <taxon>Eukaryota</taxon>
        <taxon>Viridiplantae</taxon>
        <taxon>Streptophyta</taxon>
        <taxon>Embryophyta</taxon>
        <taxon>Tracheophyta</taxon>
        <taxon>Spermatophyta</taxon>
        <taxon>Magnoliopsida</taxon>
        <taxon>eudicotyledons</taxon>
        <taxon>Gunneridae</taxon>
        <taxon>Pentapetalae</taxon>
        <taxon>asterids</taxon>
        <taxon>lamiids</taxon>
        <taxon>Gentianales</taxon>
        <taxon>Rubiaceae</taxon>
        <taxon>Cinchonoideae</taxon>
        <taxon>Cinchoneae</taxon>
        <taxon>Cinchona</taxon>
    </lineage>
</organism>
<dbReference type="AlphaFoldDB" id="A0ABD3A7E8"/>
<evidence type="ECO:0000256" key="7">
    <source>
        <dbReference type="ARBA" id="ARBA00024019"/>
    </source>
</evidence>
<evidence type="ECO:0000256" key="4">
    <source>
        <dbReference type="ARBA" id="ARBA00023015"/>
    </source>
</evidence>
<dbReference type="Proteomes" id="UP001630127">
    <property type="component" value="Unassembled WGS sequence"/>
</dbReference>
<feature type="compositionally biased region" description="Low complexity" evidence="9">
    <location>
        <begin position="121"/>
        <end position="130"/>
    </location>
</feature>
<dbReference type="GO" id="GO:0008270">
    <property type="term" value="F:zinc ion binding"/>
    <property type="evidence" value="ECO:0007669"/>
    <property type="project" value="UniProtKB-KW"/>
</dbReference>
<comment type="similarity">
    <text evidence="7">Belongs to the type IV zinc-finger family. Class B subfamily.</text>
</comment>
<evidence type="ECO:0000256" key="2">
    <source>
        <dbReference type="ARBA" id="ARBA00022771"/>
    </source>
</evidence>
<dbReference type="PANTHER" id="PTHR46813:SF16">
    <property type="entry name" value="GATA TRANSCRIPTION FACTOR 18"/>
    <property type="match status" value="1"/>
</dbReference>
<name>A0ABD3A7E8_9GENT</name>
<evidence type="ECO:0000313" key="11">
    <source>
        <dbReference type="EMBL" id="KAL3527108.1"/>
    </source>
</evidence>
<accession>A0ABD3A7E8</accession>
<dbReference type="PROSITE" id="PS00344">
    <property type="entry name" value="GATA_ZN_FINGER_1"/>
    <property type="match status" value="1"/>
</dbReference>
<dbReference type="PROSITE" id="PS50114">
    <property type="entry name" value="GATA_ZN_FINGER_2"/>
    <property type="match status" value="1"/>
</dbReference>
<evidence type="ECO:0000259" key="10">
    <source>
        <dbReference type="PROSITE" id="PS50114"/>
    </source>
</evidence>
<evidence type="ECO:0000256" key="5">
    <source>
        <dbReference type="ARBA" id="ARBA00023125"/>
    </source>
</evidence>
<proteinExistence type="inferred from homology"/>
<evidence type="ECO:0000256" key="6">
    <source>
        <dbReference type="ARBA" id="ARBA00023163"/>
    </source>
</evidence>
<dbReference type="Pfam" id="PF00320">
    <property type="entry name" value="GATA"/>
    <property type="match status" value="1"/>
</dbReference>